<dbReference type="InterPro" id="IPR054502">
    <property type="entry name" value="bHLH-TF_ACT-like_plant"/>
</dbReference>
<dbReference type="Gene3D" id="4.10.280.10">
    <property type="entry name" value="Helix-loop-helix DNA-binding domain"/>
    <property type="match status" value="1"/>
</dbReference>
<dbReference type="PANTHER" id="PTHR11969:SF54">
    <property type="entry name" value="MAD-LIKE PROTEIN 1"/>
    <property type="match status" value="1"/>
</dbReference>
<dbReference type="Proteomes" id="UP000594263">
    <property type="component" value="Unplaced"/>
</dbReference>
<keyword evidence="3" id="KW-0238">DNA-binding</keyword>
<evidence type="ECO:0000256" key="2">
    <source>
        <dbReference type="ARBA" id="ARBA00023015"/>
    </source>
</evidence>
<comment type="subcellular location">
    <subcellularLocation>
        <location evidence="1">Nucleus</location>
    </subcellularLocation>
</comment>
<keyword evidence="4" id="KW-0804">Transcription</keyword>
<evidence type="ECO:0000256" key="1">
    <source>
        <dbReference type="ARBA" id="ARBA00004123"/>
    </source>
</evidence>
<dbReference type="GO" id="GO:0000978">
    <property type="term" value="F:RNA polymerase II cis-regulatory region sequence-specific DNA binding"/>
    <property type="evidence" value="ECO:0007669"/>
    <property type="project" value="TreeGrafter"/>
</dbReference>
<dbReference type="InterPro" id="IPR011598">
    <property type="entry name" value="bHLH_dom"/>
</dbReference>
<dbReference type="GO" id="GO:0046983">
    <property type="term" value="F:protein dimerization activity"/>
    <property type="evidence" value="ECO:0007669"/>
    <property type="project" value="InterPro"/>
</dbReference>
<dbReference type="OMA" id="NCANSIC"/>
<organism evidence="7 8">
    <name type="scientific">Kalanchoe fedtschenkoi</name>
    <name type="common">Lavender scallops</name>
    <name type="synonym">South American air plant</name>
    <dbReference type="NCBI Taxonomy" id="63787"/>
    <lineage>
        <taxon>Eukaryota</taxon>
        <taxon>Viridiplantae</taxon>
        <taxon>Streptophyta</taxon>
        <taxon>Embryophyta</taxon>
        <taxon>Tracheophyta</taxon>
        <taxon>Spermatophyta</taxon>
        <taxon>Magnoliopsida</taxon>
        <taxon>eudicotyledons</taxon>
        <taxon>Gunneridae</taxon>
        <taxon>Pentapetalae</taxon>
        <taxon>Saxifragales</taxon>
        <taxon>Crassulaceae</taxon>
        <taxon>Kalanchoe</taxon>
    </lineage>
</organism>
<dbReference type="SUPFAM" id="SSF47459">
    <property type="entry name" value="HLH, helix-loop-helix DNA-binding domain"/>
    <property type="match status" value="1"/>
</dbReference>
<evidence type="ECO:0000256" key="4">
    <source>
        <dbReference type="ARBA" id="ARBA00023163"/>
    </source>
</evidence>
<dbReference type="InterPro" id="IPR036638">
    <property type="entry name" value="HLH_DNA-bd_sf"/>
</dbReference>
<dbReference type="GO" id="GO:0000981">
    <property type="term" value="F:DNA-binding transcription factor activity, RNA polymerase II-specific"/>
    <property type="evidence" value="ECO:0007669"/>
    <property type="project" value="TreeGrafter"/>
</dbReference>
<reference evidence="7" key="1">
    <citation type="submission" date="2021-01" db="UniProtKB">
        <authorList>
            <consortium name="EnsemblPlants"/>
        </authorList>
    </citation>
    <scope>IDENTIFICATION</scope>
</reference>
<name>A0A7N0TGA9_KALFE</name>
<keyword evidence="2" id="KW-0805">Transcription regulation</keyword>
<evidence type="ECO:0000256" key="3">
    <source>
        <dbReference type="ARBA" id="ARBA00023125"/>
    </source>
</evidence>
<dbReference type="EnsemblPlants" id="Kaladp0036s0075.1.v1.1">
    <property type="protein sequence ID" value="Kaladp0036s0075.1.v1.1"/>
    <property type="gene ID" value="Kaladp0036s0075.v1.1"/>
</dbReference>
<dbReference type="AlphaFoldDB" id="A0A7N0TGA9"/>
<keyword evidence="8" id="KW-1185">Reference proteome</keyword>
<dbReference type="GO" id="GO:0005634">
    <property type="term" value="C:nucleus"/>
    <property type="evidence" value="ECO:0007669"/>
    <property type="project" value="UniProtKB-SubCell"/>
</dbReference>
<keyword evidence="5" id="KW-0539">Nucleus</keyword>
<protein>
    <recommendedName>
        <fullName evidence="6">BHLH domain-containing protein</fullName>
    </recommendedName>
</protein>
<accession>A0A7N0TGA9</accession>
<dbReference type="PROSITE" id="PS50888">
    <property type="entry name" value="BHLH"/>
    <property type="match status" value="1"/>
</dbReference>
<dbReference type="Pfam" id="PF00010">
    <property type="entry name" value="HLH"/>
    <property type="match status" value="1"/>
</dbReference>
<feature type="domain" description="BHLH" evidence="6">
    <location>
        <begin position="101"/>
        <end position="152"/>
    </location>
</feature>
<dbReference type="SMART" id="SM00353">
    <property type="entry name" value="HLH"/>
    <property type="match status" value="1"/>
</dbReference>
<sequence>MPLRAVVYQAEFFNHGRKDHHHTLHSFYDDSQSSYDPFHFLTSQAHTCNCANSICWPPSVVPPENETENLLPSSGYVQKKRQACHRRRHSRGEICEEAMRHQRLTHIEVERNRRKQVNEYLSAIRSLMPDSYADKGDQASIIGGAIKFVKELEQKLQWLESHKHNKNSSPSVPFSNFLTSPNSESSTCLRSRAADVEVSMAECFVNLKIRVITGAVKKPLLPRILQYLDEYKLTVLHLNACGVDRVVLYTICMKVEDECKLTSEDEIAIAMHQVLSTIQREAMG</sequence>
<evidence type="ECO:0000259" key="6">
    <source>
        <dbReference type="PROSITE" id="PS50888"/>
    </source>
</evidence>
<dbReference type="Gramene" id="Kaladp0036s0075.1.v1.1">
    <property type="protein sequence ID" value="Kaladp0036s0075.1.v1.1"/>
    <property type="gene ID" value="Kaladp0036s0075.v1.1"/>
</dbReference>
<dbReference type="Pfam" id="PF22754">
    <property type="entry name" value="bHLH-TF_ACT-like_plant"/>
    <property type="match status" value="1"/>
</dbReference>
<evidence type="ECO:0000256" key="5">
    <source>
        <dbReference type="ARBA" id="ARBA00023242"/>
    </source>
</evidence>
<dbReference type="PANTHER" id="PTHR11969">
    <property type="entry name" value="MAX DIMERIZATION, MAD"/>
    <property type="match status" value="1"/>
</dbReference>
<evidence type="ECO:0000313" key="8">
    <source>
        <dbReference type="Proteomes" id="UP000594263"/>
    </source>
</evidence>
<proteinExistence type="predicted"/>
<evidence type="ECO:0000313" key="7">
    <source>
        <dbReference type="EnsemblPlants" id="Kaladp0036s0075.1.v1.1"/>
    </source>
</evidence>